<gene>
    <name evidence="10" type="ORF">Geu3261_0169_046</name>
</gene>
<keyword evidence="5 6" id="KW-0804">Transcription</keyword>
<dbReference type="PANTHER" id="PTHR12532:SF6">
    <property type="entry name" value="TRANSCRIPTIONAL REGULATORY PROTEIN YEBC-RELATED"/>
    <property type="match status" value="1"/>
</dbReference>
<evidence type="ECO:0000313" key="11">
    <source>
        <dbReference type="Proteomes" id="UP000032675"/>
    </source>
</evidence>
<dbReference type="NCBIfam" id="NF009044">
    <property type="entry name" value="PRK12378.1"/>
    <property type="match status" value="1"/>
</dbReference>
<evidence type="ECO:0000259" key="9">
    <source>
        <dbReference type="Pfam" id="PF20772"/>
    </source>
</evidence>
<dbReference type="FunFam" id="1.10.10.200:FF:000002">
    <property type="entry name" value="Probable transcriptional regulatory protein CLM62_37755"/>
    <property type="match status" value="1"/>
</dbReference>
<sequence length="249" mass="27037">MAGHSQFKNIMHRKGAQDAKRAKQFAKVIREITVATREGMPDPAMNPRLRAAISAAREVNMPKDTVERAIKKASGAGGGDDYTEVRYEGYGPAGVAVIVEGLTDNRNRTASDVRAAFSKHGGSLGETNSVSFMFTRLGVITYPLDAASEDDLIEAGLEAGAENVETVDGMHEVTCPVESFFAVRDALETRFGEPASARLDWRPSNTVELDEDKARSVFKLIDTLEDHDDVQAVYANFDVPDDVAEKLSA</sequence>
<accession>A0A0D6Q1F0</accession>
<keyword evidence="3 6" id="KW-0805">Transcription regulation</keyword>
<dbReference type="InterPro" id="IPR017856">
    <property type="entry name" value="Integrase-like_N"/>
</dbReference>
<keyword evidence="2 6" id="KW-0963">Cytoplasm</keyword>
<reference evidence="10 11" key="1">
    <citation type="submission" date="2012-11" db="EMBL/GenBank/DDBJ databases">
        <title>Whole genome sequence of Gluconacetobacter europaeus NBRC3261.</title>
        <authorList>
            <person name="Azuma Y."/>
            <person name="Higashiura N."/>
            <person name="Hirakawa H."/>
            <person name="Matsushita K."/>
        </authorList>
    </citation>
    <scope>NUCLEOTIDE SEQUENCE [LARGE SCALE GENOMIC DNA]</scope>
    <source>
        <strain evidence="10 11">NBRC 3261</strain>
    </source>
</reference>
<dbReference type="NCBIfam" id="NF001030">
    <property type="entry name" value="PRK00110.1"/>
    <property type="match status" value="1"/>
</dbReference>
<dbReference type="AlphaFoldDB" id="A0A0D6Q1F0"/>
<feature type="domain" description="TACO1/YebC-like N-terminal" evidence="9">
    <location>
        <begin position="5"/>
        <end position="75"/>
    </location>
</feature>
<dbReference type="Proteomes" id="UP000032675">
    <property type="component" value="Unassembled WGS sequence"/>
</dbReference>
<feature type="domain" description="TACO1/YebC-like second and third" evidence="8">
    <location>
        <begin position="82"/>
        <end position="237"/>
    </location>
</feature>
<dbReference type="Pfam" id="PF01709">
    <property type="entry name" value="Transcrip_reg"/>
    <property type="match status" value="1"/>
</dbReference>
<dbReference type="GO" id="GO:0003677">
    <property type="term" value="F:DNA binding"/>
    <property type="evidence" value="ECO:0007669"/>
    <property type="project" value="UniProtKB-UniRule"/>
</dbReference>
<dbReference type="GO" id="GO:0005829">
    <property type="term" value="C:cytosol"/>
    <property type="evidence" value="ECO:0007669"/>
    <property type="project" value="TreeGrafter"/>
</dbReference>
<dbReference type="Gene3D" id="1.10.10.200">
    <property type="match status" value="1"/>
</dbReference>
<dbReference type="RefSeq" id="WP_010509094.1">
    <property type="nucleotide sequence ID" value="NZ_BANI01000149.1"/>
</dbReference>
<evidence type="ECO:0000256" key="3">
    <source>
        <dbReference type="ARBA" id="ARBA00023015"/>
    </source>
</evidence>
<comment type="caution">
    <text evidence="10">The sequence shown here is derived from an EMBL/GenBank/DDBJ whole genome shotgun (WGS) entry which is preliminary data.</text>
</comment>
<dbReference type="InterPro" id="IPR029072">
    <property type="entry name" value="YebC-like"/>
</dbReference>
<dbReference type="Pfam" id="PF20772">
    <property type="entry name" value="TACO1_YebC_N"/>
    <property type="match status" value="1"/>
</dbReference>
<evidence type="ECO:0000256" key="4">
    <source>
        <dbReference type="ARBA" id="ARBA00023125"/>
    </source>
</evidence>
<dbReference type="InterPro" id="IPR048300">
    <property type="entry name" value="TACO1_YebC-like_2nd/3rd_dom"/>
</dbReference>
<evidence type="ECO:0000313" key="10">
    <source>
        <dbReference type="EMBL" id="GAN97397.1"/>
    </source>
</evidence>
<evidence type="ECO:0000256" key="7">
    <source>
        <dbReference type="SAM" id="MobiDB-lite"/>
    </source>
</evidence>
<dbReference type="GO" id="GO:0006355">
    <property type="term" value="P:regulation of DNA-templated transcription"/>
    <property type="evidence" value="ECO:0007669"/>
    <property type="project" value="UniProtKB-UniRule"/>
</dbReference>
<dbReference type="PANTHER" id="PTHR12532">
    <property type="entry name" value="TRANSLATIONAL ACTIVATOR OF CYTOCHROME C OXIDASE 1"/>
    <property type="match status" value="1"/>
</dbReference>
<evidence type="ECO:0000256" key="2">
    <source>
        <dbReference type="ARBA" id="ARBA00022490"/>
    </source>
</evidence>
<comment type="subcellular location">
    <subcellularLocation>
        <location evidence="6">Cytoplasm</location>
    </subcellularLocation>
</comment>
<evidence type="ECO:0000259" key="8">
    <source>
        <dbReference type="Pfam" id="PF01709"/>
    </source>
</evidence>
<dbReference type="InterPro" id="IPR026564">
    <property type="entry name" value="Transcrip_reg_TACO1-like_dom3"/>
</dbReference>
<dbReference type="Gene3D" id="3.30.70.980">
    <property type="match status" value="2"/>
</dbReference>
<feature type="region of interest" description="Disordered" evidence="7">
    <location>
        <begin position="1"/>
        <end position="21"/>
    </location>
</feature>
<comment type="similarity">
    <text evidence="1 6">Belongs to the TACO1 family.</text>
</comment>
<evidence type="ECO:0000256" key="1">
    <source>
        <dbReference type="ARBA" id="ARBA00008724"/>
    </source>
</evidence>
<name>A0A0D6Q1F0_KOMEU</name>
<proteinExistence type="inferred from homology"/>
<dbReference type="SUPFAM" id="SSF75625">
    <property type="entry name" value="YebC-like"/>
    <property type="match status" value="1"/>
</dbReference>
<evidence type="ECO:0000256" key="6">
    <source>
        <dbReference type="HAMAP-Rule" id="MF_00693"/>
    </source>
</evidence>
<dbReference type="NCBIfam" id="TIGR01033">
    <property type="entry name" value="YebC/PmpR family DNA-binding transcriptional regulator"/>
    <property type="match status" value="1"/>
</dbReference>
<dbReference type="InterPro" id="IPR002876">
    <property type="entry name" value="Transcrip_reg_TACO1-like"/>
</dbReference>
<dbReference type="HAMAP" id="MF_00693">
    <property type="entry name" value="Transcrip_reg_TACO1"/>
    <property type="match status" value="1"/>
</dbReference>
<protein>
    <recommendedName>
        <fullName evidence="6">Probable transcriptional regulatory protein Geu3261_0169_046</fullName>
    </recommendedName>
</protein>
<dbReference type="InterPro" id="IPR049083">
    <property type="entry name" value="TACO1_YebC_N"/>
</dbReference>
<dbReference type="EMBL" id="BANI01000149">
    <property type="protein sequence ID" value="GAN97397.1"/>
    <property type="molecule type" value="Genomic_DNA"/>
</dbReference>
<keyword evidence="4 6" id="KW-0238">DNA-binding</keyword>
<evidence type="ECO:0000256" key="5">
    <source>
        <dbReference type="ARBA" id="ARBA00023163"/>
    </source>
</evidence>
<organism evidence="10 11">
    <name type="scientific">Komagataeibacter europaeus NBRC 3261</name>
    <dbReference type="NCBI Taxonomy" id="1234669"/>
    <lineage>
        <taxon>Bacteria</taxon>
        <taxon>Pseudomonadati</taxon>
        <taxon>Pseudomonadota</taxon>
        <taxon>Alphaproteobacteria</taxon>
        <taxon>Acetobacterales</taxon>
        <taxon>Acetobacteraceae</taxon>
        <taxon>Komagataeibacter</taxon>
    </lineage>
</organism>